<dbReference type="GO" id="GO:0016491">
    <property type="term" value="F:oxidoreductase activity"/>
    <property type="evidence" value="ECO:0007669"/>
    <property type="project" value="InterPro"/>
</dbReference>
<dbReference type="NCBIfam" id="NF004862">
    <property type="entry name" value="PRK06222.1"/>
    <property type="match status" value="1"/>
</dbReference>
<dbReference type="Gene3D" id="3.40.50.80">
    <property type="entry name" value="Nucleotide-binding domain of ferredoxin-NADP reductase (FNR) module"/>
    <property type="match status" value="1"/>
</dbReference>
<evidence type="ECO:0000259" key="1">
    <source>
        <dbReference type="PROSITE" id="PS51384"/>
    </source>
</evidence>
<dbReference type="InterPro" id="IPR039261">
    <property type="entry name" value="FNR_nucleotide-bd"/>
</dbReference>
<dbReference type="GO" id="GO:0051537">
    <property type="term" value="F:2 iron, 2 sulfur cluster binding"/>
    <property type="evidence" value="ECO:0007669"/>
    <property type="project" value="InterPro"/>
</dbReference>
<evidence type="ECO:0000313" key="2">
    <source>
        <dbReference type="EMBL" id="VAX14891.1"/>
    </source>
</evidence>
<dbReference type="PANTHER" id="PTHR43513:SF3">
    <property type="entry name" value="DIHYDROOROTATE DEHYDROGENASE B (NAD(+)), ELECTRON TRANSFER SUBUNIT-RELATED"/>
    <property type="match status" value="1"/>
</dbReference>
<dbReference type="PANTHER" id="PTHR43513">
    <property type="entry name" value="DIHYDROOROTATE DEHYDROGENASE B (NAD(+)), ELECTRON TRANSFER SUBUNIT"/>
    <property type="match status" value="1"/>
</dbReference>
<dbReference type="Pfam" id="PF10418">
    <property type="entry name" value="DHODB_Fe-S_bind"/>
    <property type="match status" value="1"/>
</dbReference>
<accession>A0A3B1BK35</accession>
<protein>
    <submittedName>
        <fullName evidence="2">NADH-dependent reduced ferredoxin:NADP+ oxidoreductase subunit A</fullName>
    </submittedName>
</protein>
<organism evidence="2">
    <name type="scientific">hydrothermal vent metagenome</name>
    <dbReference type="NCBI Taxonomy" id="652676"/>
    <lineage>
        <taxon>unclassified sequences</taxon>
        <taxon>metagenomes</taxon>
        <taxon>ecological metagenomes</taxon>
    </lineage>
</organism>
<dbReference type="SUPFAM" id="SSF52343">
    <property type="entry name" value="Ferredoxin reductase-like, C-terminal NADP-linked domain"/>
    <property type="match status" value="1"/>
</dbReference>
<reference evidence="2" key="1">
    <citation type="submission" date="2018-06" db="EMBL/GenBank/DDBJ databases">
        <authorList>
            <person name="Zhirakovskaya E."/>
        </authorList>
    </citation>
    <scope>NUCLEOTIDE SEQUENCE</scope>
</reference>
<feature type="domain" description="FAD-binding FR-type" evidence="1">
    <location>
        <begin position="3"/>
        <end position="101"/>
    </location>
</feature>
<dbReference type="EMBL" id="UOGC01000001">
    <property type="protein sequence ID" value="VAX14891.1"/>
    <property type="molecule type" value="Genomic_DNA"/>
</dbReference>
<dbReference type="PROSITE" id="PS51384">
    <property type="entry name" value="FAD_FR"/>
    <property type="match status" value="1"/>
</dbReference>
<dbReference type="InterPro" id="IPR019480">
    <property type="entry name" value="Dihydroorotate_DH_Fe-S-bd"/>
</dbReference>
<sequence length="283" mass="30889">MGKYNQDFKVLTKRELCANTYHFKIQAPMIAKKILAGQFIMIRPNENSERIPLSICGWDREEGYIELIIMSAGRTSTEATLKEVGDSFTDVVGPLGQRSHITKYDGACVLMGGGYGTGAIIPTARDLKEAGNRVIGVVGARSENLLLMVDELKEACDEVYLTTNDGSIGIEGFVTHALEEIQKKEKVSSVLAVGPVPMMIAVANMTKEDGIECWVSLNAIMVDGTGMCGACRVTVGGKTKFACFHGPDFNGHEVDFKELMTRQKMFVDQEKIAMEAFSGALEK</sequence>
<dbReference type="CDD" id="cd06219">
    <property type="entry name" value="DHOD_e_trans_like1"/>
    <property type="match status" value="1"/>
</dbReference>
<gene>
    <name evidence="2" type="ORF">MNBD_NITROSPINAE01-553</name>
</gene>
<dbReference type="InterPro" id="IPR017938">
    <property type="entry name" value="Riboflavin_synthase-like_b-brl"/>
</dbReference>
<dbReference type="Gene3D" id="2.40.30.10">
    <property type="entry name" value="Translation factors"/>
    <property type="match status" value="1"/>
</dbReference>
<dbReference type="InterPro" id="IPR050353">
    <property type="entry name" value="PyrK_electron_transfer"/>
</dbReference>
<dbReference type="InterPro" id="IPR017927">
    <property type="entry name" value="FAD-bd_FR_type"/>
</dbReference>
<dbReference type="InterPro" id="IPR012165">
    <property type="entry name" value="Cyt_c3_hydrogenase_gsu"/>
</dbReference>
<dbReference type="AlphaFoldDB" id="A0A3B1BK35"/>
<proteinExistence type="predicted"/>
<dbReference type="PIRSF" id="PIRSF006816">
    <property type="entry name" value="Cyc3_hyd_g"/>
    <property type="match status" value="1"/>
</dbReference>
<dbReference type="GO" id="GO:0006221">
    <property type="term" value="P:pyrimidine nucleotide biosynthetic process"/>
    <property type="evidence" value="ECO:0007669"/>
    <property type="project" value="InterPro"/>
</dbReference>
<dbReference type="GO" id="GO:0050660">
    <property type="term" value="F:flavin adenine dinucleotide binding"/>
    <property type="evidence" value="ECO:0007669"/>
    <property type="project" value="InterPro"/>
</dbReference>
<dbReference type="SUPFAM" id="SSF63380">
    <property type="entry name" value="Riboflavin synthase domain-like"/>
    <property type="match status" value="1"/>
</dbReference>
<name>A0A3B1BK35_9ZZZZ</name>